<dbReference type="Proteomes" id="UP001320119">
    <property type="component" value="Chromosome"/>
</dbReference>
<evidence type="ECO:0000259" key="3">
    <source>
        <dbReference type="Pfam" id="PF06452"/>
    </source>
</evidence>
<dbReference type="InterPro" id="IPR010502">
    <property type="entry name" value="Carb-bd_dom_fam9"/>
</dbReference>
<dbReference type="InterPro" id="IPR029058">
    <property type="entry name" value="AB_hydrolase_fold"/>
</dbReference>
<dbReference type="Pfam" id="PF02230">
    <property type="entry name" value="Abhydrolase_2"/>
    <property type="match status" value="1"/>
</dbReference>
<protein>
    <recommendedName>
        <fullName evidence="6">Carbohydrate-binding domain-containing protein</fullName>
    </recommendedName>
</protein>
<dbReference type="EMBL" id="AP023086">
    <property type="protein sequence ID" value="BCD97310.1"/>
    <property type="molecule type" value="Genomic_DNA"/>
</dbReference>
<feature type="domain" description="Phospholipase/carboxylesterase/thioesterase" evidence="2">
    <location>
        <begin position="182"/>
        <end position="359"/>
    </location>
</feature>
<dbReference type="GO" id="GO:0030246">
    <property type="term" value="F:carbohydrate binding"/>
    <property type="evidence" value="ECO:0007669"/>
    <property type="project" value="InterPro"/>
</dbReference>
<dbReference type="GO" id="GO:0004553">
    <property type="term" value="F:hydrolase activity, hydrolyzing O-glycosyl compounds"/>
    <property type="evidence" value="ECO:0007669"/>
    <property type="project" value="InterPro"/>
</dbReference>
<evidence type="ECO:0000256" key="1">
    <source>
        <dbReference type="ARBA" id="ARBA00022729"/>
    </source>
</evidence>
<reference evidence="4 5" key="1">
    <citation type="journal article" date="2022" name="IScience">
        <title>An ultrasensitive nanofiber-based assay for enzymatic hydrolysis and deep-sea microbial degradation of cellulose.</title>
        <authorList>
            <person name="Tsudome M."/>
            <person name="Tachioka M."/>
            <person name="Miyazaki M."/>
            <person name="Uchimura K."/>
            <person name="Tsuda M."/>
            <person name="Takaki Y."/>
            <person name="Deguchi S."/>
        </authorList>
    </citation>
    <scope>NUCLEOTIDE SEQUENCE [LARGE SCALE GENOMIC DNA]</scope>
    <source>
        <strain evidence="4 5">GE09</strain>
    </source>
</reference>
<dbReference type="Gene3D" id="3.80.10.10">
    <property type="entry name" value="Ribonuclease Inhibitor"/>
    <property type="match status" value="1"/>
</dbReference>
<proteinExistence type="predicted"/>
<dbReference type="SUPFAM" id="SSF53474">
    <property type="entry name" value="alpha/beta-Hydrolases"/>
    <property type="match status" value="1"/>
</dbReference>
<name>A0AAN1WGV9_9GAMM</name>
<dbReference type="RefSeq" id="WP_236986783.1">
    <property type="nucleotide sequence ID" value="NZ_AP023086.1"/>
</dbReference>
<evidence type="ECO:0000313" key="5">
    <source>
        <dbReference type="Proteomes" id="UP001320119"/>
    </source>
</evidence>
<sequence length="839" mass="90783">MFLIEFRAQHLVAVLKRITLLNTIWLLAACVAGNKTQSSASLSALSSSEAYSEMGSESSDSASVPSSLASSSSFDDVVSSSSAAASSEQIITSSVTSESSSSAPTILQTVIGPRTECPPPPPEADHGSWAPHFAASDTDQYNTVMNFKELMVEQAPVEASGFSLPWYLHTPHQADGNPDATYPLVIYLHGLGESGNDYSDLWGNRHTTNFFASNNSLLTDEHQQQFPAYIVAPHCNCSQGGSEWTNAAGRDWRFNPNNASAPGEALIALVENMIANHQVDPARIYVTGISMGGAGSWGIALRRPDLIAAAIPLSGHTPDRSTMQSLIDTKLPVWAHHAPSDENNPYTETSSDVAALAEAGACTFITSYPTVQEAGWENVDPGDKENGQINGNDLNHTVWPRAYTNPNLWPWLFSIAQPLITQEVTLSSMPASSSASSVSSAPSEDLGARVSSLEFPGDSLKNCVEEANVHYVDELTQLNCRQQITNWAGLENLTALKTLTLSGGYFNEPVTITGLNHVAELVLNGGNYGALDISSAVNLRVLKVLDAGRLSYLDIGALAQLETLVVASDDIASLSIQGNPKLLNVDVSGSEIGCNALTEMHFIKPELVIEHDILECDLTLPSGDNHNVANYADVAPVIDGQVDAVWDLADWDALNEAWVGFENLSEPSSAEDFSGRYKALWDEDYLYLLFEVTDDIKNVSGAYYQKDTVELFIDEDRSGGYHEYNNNAFAYHISIEKNVEDIGDVEGHVTVEIDENNAPSYIWEIRVAIFGDYGNGAGSMEQARRKLYAGKIMGFTPSYIDNDGNGGREHFMSAVFTDDHNDNQGYINADSFGSLMLVE</sequence>
<dbReference type="SUPFAM" id="SSF49344">
    <property type="entry name" value="CBD9-like"/>
    <property type="match status" value="1"/>
</dbReference>
<dbReference type="SUPFAM" id="SSF52058">
    <property type="entry name" value="L domain-like"/>
    <property type="match status" value="1"/>
</dbReference>
<dbReference type="PANTHER" id="PTHR43037">
    <property type="entry name" value="UNNAMED PRODUCT-RELATED"/>
    <property type="match status" value="1"/>
</dbReference>
<dbReference type="GO" id="GO:0016052">
    <property type="term" value="P:carbohydrate catabolic process"/>
    <property type="evidence" value="ECO:0007669"/>
    <property type="project" value="InterPro"/>
</dbReference>
<dbReference type="InterPro" id="IPR032675">
    <property type="entry name" value="LRR_dom_sf"/>
</dbReference>
<dbReference type="InterPro" id="IPR003140">
    <property type="entry name" value="PLipase/COase/thioEstase"/>
</dbReference>
<dbReference type="PROSITE" id="PS51257">
    <property type="entry name" value="PROKAR_LIPOPROTEIN"/>
    <property type="match status" value="1"/>
</dbReference>
<evidence type="ECO:0000313" key="4">
    <source>
        <dbReference type="EMBL" id="BCD97310.1"/>
    </source>
</evidence>
<gene>
    <name evidence="4" type="ORF">MARGE09_P1511</name>
</gene>
<dbReference type="Gene3D" id="2.60.40.1190">
    <property type="match status" value="1"/>
</dbReference>
<dbReference type="KEGG" id="marq:MARGE09_P1511"/>
<dbReference type="PANTHER" id="PTHR43037:SF1">
    <property type="entry name" value="BLL1128 PROTEIN"/>
    <property type="match status" value="1"/>
</dbReference>
<evidence type="ECO:0008006" key="6">
    <source>
        <dbReference type="Google" id="ProtNLM"/>
    </source>
</evidence>
<evidence type="ECO:0000259" key="2">
    <source>
        <dbReference type="Pfam" id="PF02230"/>
    </source>
</evidence>
<keyword evidence="5" id="KW-1185">Reference proteome</keyword>
<accession>A0AAN1WGV9</accession>
<dbReference type="AlphaFoldDB" id="A0AAN1WGV9"/>
<feature type="domain" description="Carbohydrate-binding" evidence="3">
    <location>
        <begin position="638"/>
        <end position="838"/>
    </location>
</feature>
<organism evidence="4 5">
    <name type="scientific">Marinagarivorans cellulosilyticus</name>
    <dbReference type="NCBI Taxonomy" id="2721545"/>
    <lineage>
        <taxon>Bacteria</taxon>
        <taxon>Pseudomonadati</taxon>
        <taxon>Pseudomonadota</taxon>
        <taxon>Gammaproteobacteria</taxon>
        <taxon>Cellvibrionales</taxon>
        <taxon>Cellvibrionaceae</taxon>
        <taxon>Marinagarivorans</taxon>
    </lineage>
</organism>
<dbReference type="Pfam" id="PF06452">
    <property type="entry name" value="CBM9_1"/>
    <property type="match status" value="1"/>
</dbReference>
<dbReference type="InterPro" id="IPR050955">
    <property type="entry name" value="Plant_Biomass_Hydrol_Est"/>
</dbReference>
<dbReference type="Gene3D" id="3.40.50.1820">
    <property type="entry name" value="alpha/beta hydrolase"/>
    <property type="match status" value="1"/>
</dbReference>
<keyword evidence="1" id="KW-0732">Signal</keyword>